<feature type="region of interest" description="Disordered" evidence="15">
    <location>
        <begin position="625"/>
        <end position="677"/>
    </location>
</feature>
<dbReference type="InterPro" id="IPR036881">
    <property type="entry name" value="Glyco_hydro_3_C_sf"/>
</dbReference>
<evidence type="ECO:0000256" key="11">
    <source>
        <dbReference type="ARBA" id="ARBA00023277"/>
    </source>
</evidence>
<keyword evidence="7" id="KW-0732">Signal</keyword>
<evidence type="ECO:0000256" key="4">
    <source>
        <dbReference type="ARBA" id="ARBA00005336"/>
    </source>
</evidence>
<keyword evidence="18" id="KW-1185">Reference proteome</keyword>
<dbReference type="InterPro" id="IPR050288">
    <property type="entry name" value="Cellulose_deg_GH3"/>
</dbReference>
<dbReference type="Gene3D" id="3.20.20.300">
    <property type="entry name" value="Glycoside hydrolase, family 3, N-terminal domain"/>
    <property type="match status" value="1"/>
</dbReference>
<sequence length="1230" mass="132743">MAHSHFPATANEKVPALFGCPCVWSHVPLYGDAQEKRRYHHALAKPNAPGITRRLPSEIILCIVDALFDLYAKEVSLGYEKYWESSCLPYETEKMCPFCMLPRFDVWRDVANLAASCRALYELITPVLYRRDAEQNHSSALLISAKRGNVRALKLALENGANADADDHTMPLQWTNECFRYCEHCEYQVWWREPRRLDMSALHWAALCGREDVLEILLNHKAGAGPNKRAVVQPGLDAGNYGSLPYVEDYCDEYNASFPCLALQTTMGYNPVSSHGANALYFLLGTGRMRAHEKTVDMARLLVDAGSSLTTHEAAELHALHQAAAYDNAELVQFLLCQRKVDPNITDAAGNTPLHHHVDSRFRVEGGAKDTKTLSLLLKARGNLAASDFAAAPAVTLTEPGAWIRPPTGLWTWLVNREIAPFNTPESSSLLYFLGGTAPSPKMYRPSTAWVLAILTFVTGTLTEDASANYTEQLLSSGTIKLGAWQDAYDKASALVSTLTTKKKISIVAGGDGGNWTALHNLDSATNPLTYFYVTTWPAGLAMAMTWDTAAAEGQGHGVGQEFKGKGINMAYGPTLEPLGRSAWCGRSGETYGVDSYQAGIMAGAVVKGMSSAGVTASAKHFILNEQETNRMSTGSGGGGMGGGGSPPGGSTNSTLTARQTSSTNTTTNGTTSSDDSGSYTITIGDKAFHETYLWPFYDTVYNGMGGAMCAMNKVNGTYSCESQDLLAKYLKVELGFPGIVSADVSAQKTGINAANAGMDLASSSYWSNETLGVGLTNGSFSSERLDDMVIRNMMGYFHLGQDNGYPSLAGVTDRVDNRGNHSAMARQYAAESIALLKNTKGALPLVNKSSISIFGFHAGPRYVGANTALGVYDGEPSTMQGHMAVVGGSAMGSLAYLSTPLQLFNERAAKDGFMLRWWLNDTSETSFSGMQGSGTELTESTTGVAEDSDACIVFLNAWGGEGADRTELTNAGQDTLVNTVADVCNNTIVVINTVGPRLVDAWVEHENVTGVLYAGALGQESGNAIDDVLFGAVNPSGRLVHTIAKNESDYNPDTMISETELNLDYSDGNYIDYKYFDQYNITPRYDYGYGLSYTTFEYSSDVMVEASSKLTSGFATGDKAVGGREDLWDIVATVSTSITNTGSLQGAEVAQMYISFPEAAGEPVRQLRGFQKAVIPPGEKADVAFPLRRRDLSVWDVVGQEWKVESGEYAIYVGSSSRNLKSQATLRVE</sequence>
<dbReference type="GO" id="GO:0005576">
    <property type="term" value="C:extracellular region"/>
    <property type="evidence" value="ECO:0007669"/>
    <property type="project" value="UniProtKB-SubCell"/>
</dbReference>
<evidence type="ECO:0000256" key="5">
    <source>
        <dbReference type="ARBA" id="ARBA00012744"/>
    </source>
</evidence>
<dbReference type="Pfam" id="PF00933">
    <property type="entry name" value="Glyco_hydro_3"/>
    <property type="match status" value="1"/>
</dbReference>
<proteinExistence type="inferred from homology"/>
<evidence type="ECO:0000256" key="12">
    <source>
        <dbReference type="ARBA" id="ARBA00023295"/>
    </source>
</evidence>
<evidence type="ECO:0000256" key="3">
    <source>
        <dbReference type="ARBA" id="ARBA00004987"/>
    </source>
</evidence>
<dbReference type="Proteomes" id="UP001240678">
    <property type="component" value="Unassembled WGS sequence"/>
</dbReference>
<dbReference type="InterPro" id="IPR036962">
    <property type="entry name" value="Glyco_hydro_3_N_sf"/>
</dbReference>
<evidence type="ECO:0000256" key="1">
    <source>
        <dbReference type="ARBA" id="ARBA00000448"/>
    </source>
</evidence>
<dbReference type="Pfam" id="PF13857">
    <property type="entry name" value="Ank_5"/>
    <property type="match status" value="1"/>
</dbReference>
<dbReference type="Gene3D" id="3.40.50.1700">
    <property type="entry name" value="Glycoside hydrolase family 3 C-terminal domain"/>
    <property type="match status" value="1"/>
</dbReference>
<evidence type="ECO:0000256" key="10">
    <source>
        <dbReference type="ARBA" id="ARBA00023180"/>
    </source>
</evidence>
<keyword evidence="9" id="KW-0136">Cellulose degradation</keyword>
<evidence type="ECO:0000313" key="18">
    <source>
        <dbReference type="Proteomes" id="UP001240678"/>
    </source>
</evidence>
<dbReference type="PROSITE" id="PS50088">
    <property type="entry name" value="ANK_REPEAT"/>
    <property type="match status" value="1"/>
</dbReference>
<dbReference type="EMBL" id="MOOE01000009">
    <property type="protein sequence ID" value="KAK1523880.1"/>
    <property type="molecule type" value="Genomic_DNA"/>
</dbReference>
<dbReference type="Gene3D" id="1.25.40.20">
    <property type="entry name" value="Ankyrin repeat-containing domain"/>
    <property type="match status" value="2"/>
</dbReference>
<accession>A0AAI9YTL8</accession>
<dbReference type="PANTHER" id="PTHR42715:SF14">
    <property type="entry name" value="BETA-GLUCOSIDASE D-RELATED"/>
    <property type="match status" value="1"/>
</dbReference>
<dbReference type="FunFam" id="2.60.40.10:FF:000757">
    <property type="entry name" value="Beta-glucosidase G"/>
    <property type="match status" value="1"/>
</dbReference>
<keyword evidence="6" id="KW-0964">Secreted</keyword>
<comment type="caution">
    <text evidence="17">The sequence shown here is derived from an EMBL/GenBank/DDBJ whole genome shotgun (WGS) entry which is preliminary data.</text>
</comment>
<protein>
    <recommendedName>
        <fullName evidence="5">beta-glucosidase</fullName>
        <ecNumber evidence="5">3.2.1.21</ecNumber>
    </recommendedName>
</protein>
<dbReference type="RefSeq" id="XP_060311827.1">
    <property type="nucleotide sequence ID" value="XM_060457127.1"/>
</dbReference>
<feature type="compositionally biased region" description="Gly residues" evidence="15">
    <location>
        <begin position="635"/>
        <end position="648"/>
    </location>
</feature>
<dbReference type="InterPro" id="IPR017853">
    <property type="entry name" value="GH"/>
</dbReference>
<reference evidence="17 18" key="1">
    <citation type="submission" date="2016-10" db="EMBL/GenBank/DDBJ databases">
        <title>The genome sequence of Colletotrichum fioriniae PJ7.</title>
        <authorList>
            <person name="Baroncelli R."/>
        </authorList>
    </citation>
    <scope>NUCLEOTIDE SEQUENCE [LARGE SCALE GENOMIC DNA]</scope>
    <source>
        <strain evidence="17 18">IMI 309622</strain>
    </source>
</reference>
<evidence type="ECO:0000256" key="14">
    <source>
        <dbReference type="PROSITE-ProRule" id="PRU00023"/>
    </source>
</evidence>
<evidence type="ECO:0000256" key="7">
    <source>
        <dbReference type="ARBA" id="ARBA00022729"/>
    </source>
</evidence>
<dbReference type="SUPFAM" id="SSF52279">
    <property type="entry name" value="Beta-D-glucan exohydrolase, C-terminal domain"/>
    <property type="match status" value="1"/>
</dbReference>
<dbReference type="Pfam" id="PF14310">
    <property type="entry name" value="Fn3-like"/>
    <property type="match status" value="1"/>
</dbReference>
<dbReference type="InterPro" id="IPR001764">
    <property type="entry name" value="Glyco_hydro_3_N"/>
</dbReference>
<dbReference type="InterPro" id="IPR036770">
    <property type="entry name" value="Ankyrin_rpt-contain_sf"/>
</dbReference>
<keyword evidence="14" id="KW-0040">ANK repeat</keyword>
<dbReference type="SMART" id="SM00248">
    <property type="entry name" value="ANK"/>
    <property type="match status" value="5"/>
</dbReference>
<dbReference type="EC" id="3.2.1.21" evidence="5"/>
<evidence type="ECO:0000256" key="8">
    <source>
        <dbReference type="ARBA" id="ARBA00022801"/>
    </source>
</evidence>
<name>A0AAI9YTL8_9PEZI</name>
<keyword evidence="12" id="KW-0326">Glycosidase</keyword>
<evidence type="ECO:0000256" key="15">
    <source>
        <dbReference type="SAM" id="MobiDB-lite"/>
    </source>
</evidence>
<keyword evidence="8" id="KW-0378">Hydrolase</keyword>
<gene>
    <name evidence="17" type="ORF">CCOS01_08967</name>
</gene>
<evidence type="ECO:0000259" key="16">
    <source>
        <dbReference type="SMART" id="SM01217"/>
    </source>
</evidence>
<dbReference type="InterPro" id="IPR013783">
    <property type="entry name" value="Ig-like_fold"/>
</dbReference>
<keyword evidence="11" id="KW-0119">Carbohydrate metabolism</keyword>
<dbReference type="SUPFAM" id="SSF48403">
    <property type="entry name" value="Ankyrin repeat"/>
    <property type="match status" value="1"/>
</dbReference>
<dbReference type="GeneID" id="85340674"/>
<feature type="compositionally biased region" description="Low complexity" evidence="15">
    <location>
        <begin position="661"/>
        <end position="677"/>
    </location>
</feature>
<comment type="subcellular location">
    <subcellularLocation>
        <location evidence="2">Secreted</location>
    </subcellularLocation>
</comment>
<dbReference type="PANTHER" id="PTHR42715">
    <property type="entry name" value="BETA-GLUCOSIDASE"/>
    <property type="match status" value="1"/>
</dbReference>
<evidence type="ECO:0000256" key="2">
    <source>
        <dbReference type="ARBA" id="ARBA00004613"/>
    </source>
</evidence>
<dbReference type="SUPFAM" id="SSF51445">
    <property type="entry name" value="(Trans)glycosidases"/>
    <property type="match status" value="1"/>
</dbReference>
<evidence type="ECO:0000256" key="9">
    <source>
        <dbReference type="ARBA" id="ARBA00023001"/>
    </source>
</evidence>
<evidence type="ECO:0000256" key="13">
    <source>
        <dbReference type="ARBA" id="ARBA00023326"/>
    </source>
</evidence>
<organism evidence="17 18">
    <name type="scientific">Colletotrichum costaricense</name>
    <dbReference type="NCBI Taxonomy" id="1209916"/>
    <lineage>
        <taxon>Eukaryota</taxon>
        <taxon>Fungi</taxon>
        <taxon>Dikarya</taxon>
        <taxon>Ascomycota</taxon>
        <taxon>Pezizomycotina</taxon>
        <taxon>Sordariomycetes</taxon>
        <taxon>Hypocreomycetidae</taxon>
        <taxon>Glomerellales</taxon>
        <taxon>Glomerellaceae</taxon>
        <taxon>Colletotrichum</taxon>
        <taxon>Colletotrichum acutatum species complex</taxon>
    </lineage>
</organism>
<feature type="domain" description="Fibronectin type III-like" evidence="16">
    <location>
        <begin position="1149"/>
        <end position="1218"/>
    </location>
</feature>
<comment type="catalytic activity">
    <reaction evidence="1">
        <text>Hydrolysis of terminal, non-reducing beta-D-glucosyl residues with release of beta-D-glucose.</text>
        <dbReference type="EC" id="3.2.1.21"/>
    </reaction>
</comment>
<dbReference type="PRINTS" id="PR00133">
    <property type="entry name" value="GLHYDRLASE3"/>
</dbReference>
<dbReference type="InterPro" id="IPR002110">
    <property type="entry name" value="Ankyrin_rpt"/>
</dbReference>
<evidence type="ECO:0000256" key="6">
    <source>
        <dbReference type="ARBA" id="ARBA00022525"/>
    </source>
</evidence>
<keyword evidence="10" id="KW-0325">Glycoprotein</keyword>
<evidence type="ECO:0000313" key="17">
    <source>
        <dbReference type="EMBL" id="KAK1523880.1"/>
    </source>
</evidence>
<dbReference type="GO" id="GO:0008422">
    <property type="term" value="F:beta-glucosidase activity"/>
    <property type="evidence" value="ECO:0007669"/>
    <property type="project" value="UniProtKB-EC"/>
</dbReference>
<dbReference type="InterPro" id="IPR002772">
    <property type="entry name" value="Glyco_hydro_3_C"/>
</dbReference>
<dbReference type="SMART" id="SM01217">
    <property type="entry name" value="Fn3_like"/>
    <property type="match status" value="1"/>
</dbReference>
<dbReference type="Gene3D" id="2.60.40.10">
    <property type="entry name" value="Immunoglobulins"/>
    <property type="match status" value="1"/>
</dbReference>
<dbReference type="InterPro" id="IPR026891">
    <property type="entry name" value="Fn3-like"/>
</dbReference>
<dbReference type="Pfam" id="PF12796">
    <property type="entry name" value="Ank_2"/>
    <property type="match status" value="1"/>
</dbReference>
<comment type="similarity">
    <text evidence="4">Belongs to the glycosyl hydrolase 3 family.</text>
</comment>
<comment type="pathway">
    <text evidence="3">Glycan metabolism; cellulose degradation.</text>
</comment>
<dbReference type="AlphaFoldDB" id="A0AAI9YTL8"/>
<feature type="repeat" description="ANK" evidence="14">
    <location>
        <begin position="136"/>
        <end position="168"/>
    </location>
</feature>
<dbReference type="Pfam" id="PF01915">
    <property type="entry name" value="Glyco_hydro_3_C"/>
    <property type="match status" value="1"/>
</dbReference>
<dbReference type="GO" id="GO:0030245">
    <property type="term" value="P:cellulose catabolic process"/>
    <property type="evidence" value="ECO:0007669"/>
    <property type="project" value="UniProtKB-KW"/>
</dbReference>
<keyword evidence="13" id="KW-0624">Polysaccharide degradation</keyword>